<organism evidence="2 3">
    <name type="scientific">Stylosanthes scabra</name>
    <dbReference type="NCBI Taxonomy" id="79078"/>
    <lineage>
        <taxon>Eukaryota</taxon>
        <taxon>Viridiplantae</taxon>
        <taxon>Streptophyta</taxon>
        <taxon>Embryophyta</taxon>
        <taxon>Tracheophyta</taxon>
        <taxon>Spermatophyta</taxon>
        <taxon>Magnoliopsida</taxon>
        <taxon>eudicotyledons</taxon>
        <taxon>Gunneridae</taxon>
        <taxon>Pentapetalae</taxon>
        <taxon>rosids</taxon>
        <taxon>fabids</taxon>
        <taxon>Fabales</taxon>
        <taxon>Fabaceae</taxon>
        <taxon>Papilionoideae</taxon>
        <taxon>50 kb inversion clade</taxon>
        <taxon>dalbergioids sensu lato</taxon>
        <taxon>Dalbergieae</taxon>
        <taxon>Pterocarpus clade</taxon>
        <taxon>Stylosanthes</taxon>
    </lineage>
</organism>
<evidence type="ECO:0000313" key="3">
    <source>
        <dbReference type="Proteomes" id="UP001341840"/>
    </source>
</evidence>
<proteinExistence type="predicted"/>
<protein>
    <submittedName>
        <fullName evidence="2">Uncharacterized protein</fullName>
    </submittedName>
</protein>
<name>A0ABU6ZEZ9_9FABA</name>
<keyword evidence="3" id="KW-1185">Reference proteome</keyword>
<dbReference type="EMBL" id="JASCZI010272139">
    <property type="protein sequence ID" value="MED6220520.1"/>
    <property type="molecule type" value="Genomic_DNA"/>
</dbReference>
<reference evidence="2 3" key="1">
    <citation type="journal article" date="2023" name="Plants (Basel)">
        <title>Bridging the Gap: Combining Genomics and Transcriptomics Approaches to Understand Stylosanthes scabra, an Orphan Legume from the Brazilian Caatinga.</title>
        <authorList>
            <person name="Ferreira-Neto J.R.C."/>
            <person name="da Silva M.D."/>
            <person name="Binneck E."/>
            <person name="de Melo N.F."/>
            <person name="da Silva R.H."/>
            <person name="de Melo A.L.T.M."/>
            <person name="Pandolfi V."/>
            <person name="Bustamante F.O."/>
            <person name="Brasileiro-Vidal A.C."/>
            <person name="Benko-Iseppon A.M."/>
        </authorList>
    </citation>
    <scope>NUCLEOTIDE SEQUENCE [LARGE SCALE GENOMIC DNA]</scope>
    <source>
        <tissue evidence="2">Leaves</tissue>
    </source>
</reference>
<gene>
    <name evidence="2" type="ORF">PIB30_045583</name>
</gene>
<evidence type="ECO:0000313" key="2">
    <source>
        <dbReference type="EMBL" id="MED6220520.1"/>
    </source>
</evidence>
<accession>A0ABU6ZEZ9</accession>
<evidence type="ECO:0000256" key="1">
    <source>
        <dbReference type="SAM" id="MobiDB-lite"/>
    </source>
</evidence>
<sequence length="123" mass="13832">MRLRSPGAQRPHSLFYLIPKYDGCGNPSLHLLITTEPENPLDPSHRRSPPSWRLSSSPARRVKLERSSLSHNGYLPWFPAFAVQRRSTTAAHACRQPSLPSPSIRCLRSTMYVNTLLPSLSPC</sequence>
<comment type="caution">
    <text evidence="2">The sequence shown here is derived from an EMBL/GenBank/DDBJ whole genome shotgun (WGS) entry which is preliminary data.</text>
</comment>
<feature type="region of interest" description="Disordered" evidence="1">
    <location>
        <begin position="35"/>
        <end position="58"/>
    </location>
</feature>
<feature type="compositionally biased region" description="Low complexity" evidence="1">
    <location>
        <begin position="49"/>
        <end position="58"/>
    </location>
</feature>
<dbReference type="Proteomes" id="UP001341840">
    <property type="component" value="Unassembled WGS sequence"/>
</dbReference>